<dbReference type="AlphaFoldDB" id="Q9FTL6"/>
<gene>
    <name evidence="2" type="ORF">OSJNBa0004G10.26</name>
    <name evidence="1" type="ORF">P0034C11.2</name>
</gene>
<reference evidence="2" key="1">
    <citation type="journal article" date="2002" name="Nature">
        <title>The genome sequence and structure of rice chromosome 1.</title>
        <authorList>
            <person name="Sasaki T."/>
            <person name="Matsumoto T."/>
            <person name="Yamamoto K."/>
            <person name="Sakata K."/>
            <person name="Baba T."/>
            <person name="Katayose Y."/>
            <person name="Wu J."/>
            <person name="Niimura Y."/>
            <person name="Cheng Z."/>
            <person name="Nagamura Y."/>
            <person name="Antonio B.A."/>
            <person name="Kanamori H."/>
            <person name="Hosokawa S."/>
            <person name="Masukawa M."/>
            <person name="Arikawa K."/>
            <person name="Chiden Y."/>
            <person name="Hayashi M."/>
            <person name="Okamoto M."/>
            <person name="Ando T."/>
            <person name="Aoki H."/>
            <person name="Arita K."/>
            <person name="Hamada M."/>
            <person name="Harada C."/>
            <person name="Hijishita S."/>
            <person name="Honda M."/>
            <person name="Ichikawa Y."/>
            <person name="Idonuma A."/>
            <person name="Iijima M."/>
            <person name="Ikeda M."/>
            <person name="Ikeno M."/>
            <person name="Itoh S."/>
            <person name="Itoh T."/>
            <person name="Itoh Y."/>
            <person name="Itoh Y."/>
            <person name="Iwabuchi A."/>
            <person name="Kamiya K."/>
            <person name="Karasawa W."/>
            <person name="Katagiri S."/>
            <person name="Kikuta A."/>
            <person name="Kobayashi N."/>
            <person name="Kono I."/>
            <person name="Machita K."/>
            <person name="Maehara T."/>
            <person name="Mizuno H."/>
            <person name="Mizubayashi T."/>
            <person name="Mukai Y."/>
            <person name="Nagasaki H."/>
            <person name="Nakashima M."/>
            <person name="Nakama Y."/>
            <person name="Nakamichi Y."/>
            <person name="Nakamura M."/>
            <person name="Namiki N."/>
            <person name="Negishi M."/>
            <person name="Ohta I."/>
            <person name="Ono N."/>
            <person name="Saji S."/>
            <person name="Sakai K."/>
            <person name="Shibata M."/>
            <person name="Shimokawa T."/>
            <person name="Shomura A."/>
            <person name="Song J."/>
            <person name="Takazaki Y."/>
            <person name="Terasawa K."/>
            <person name="Tsuji K."/>
            <person name="Waki K."/>
            <person name="Yamagata H."/>
            <person name="Yamane H."/>
            <person name="Yoshiki S."/>
            <person name="Yoshihara R."/>
            <person name="Yukawa K."/>
            <person name="Zhong H."/>
            <person name="Iwama H."/>
            <person name="Endo T."/>
            <person name="Ito H."/>
            <person name="Hahn J.H."/>
            <person name="Kim H.I."/>
            <person name="Eun M.Y."/>
            <person name="Yano M."/>
            <person name="Jiang J."/>
            <person name="Gojobori T."/>
        </authorList>
    </citation>
    <scope>NUCLEOTIDE SEQUENCE</scope>
</reference>
<proteinExistence type="predicted"/>
<dbReference type="EMBL" id="AP002865">
    <property type="protein sequence ID" value="BAB18314.1"/>
    <property type="molecule type" value="Genomic_DNA"/>
</dbReference>
<dbReference type="EMBL" id="AP003074">
    <property type="protein sequence ID" value="BAB40074.1"/>
    <property type="molecule type" value="Genomic_DNA"/>
</dbReference>
<protein>
    <submittedName>
        <fullName evidence="2">Uncharacterized protein</fullName>
    </submittedName>
</protein>
<reference evidence="3" key="2">
    <citation type="journal article" date="2005" name="Nature">
        <title>The map-based sequence of the rice genome.</title>
        <authorList>
            <consortium name="International rice genome sequencing project (IRGSP)"/>
            <person name="Matsumoto T."/>
            <person name="Wu J."/>
            <person name="Kanamori H."/>
            <person name="Katayose Y."/>
            <person name="Fujisawa M."/>
            <person name="Namiki N."/>
            <person name="Mizuno H."/>
            <person name="Yamamoto K."/>
            <person name="Antonio B.A."/>
            <person name="Baba T."/>
            <person name="Sakata K."/>
            <person name="Nagamura Y."/>
            <person name="Aoki H."/>
            <person name="Arikawa K."/>
            <person name="Arita K."/>
            <person name="Bito T."/>
            <person name="Chiden Y."/>
            <person name="Fujitsuka N."/>
            <person name="Fukunaka R."/>
            <person name="Hamada M."/>
            <person name="Harada C."/>
            <person name="Hayashi A."/>
            <person name="Hijishita S."/>
            <person name="Honda M."/>
            <person name="Hosokawa S."/>
            <person name="Ichikawa Y."/>
            <person name="Idonuma A."/>
            <person name="Iijima M."/>
            <person name="Ikeda M."/>
            <person name="Ikeno M."/>
            <person name="Ito K."/>
            <person name="Ito S."/>
            <person name="Ito T."/>
            <person name="Ito Y."/>
            <person name="Ito Y."/>
            <person name="Iwabuchi A."/>
            <person name="Kamiya K."/>
            <person name="Karasawa W."/>
            <person name="Kurita K."/>
            <person name="Katagiri S."/>
            <person name="Kikuta A."/>
            <person name="Kobayashi H."/>
            <person name="Kobayashi N."/>
            <person name="Machita K."/>
            <person name="Maehara T."/>
            <person name="Masukawa M."/>
            <person name="Mizubayashi T."/>
            <person name="Mukai Y."/>
            <person name="Nagasaki H."/>
            <person name="Nagata Y."/>
            <person name="Naito S."/>
            <person name="Nakashima M."/>
            <person name="Nakama Y."/>
            <person name="Nakamichi Y."/>
            <person name="Nakamura M."/>
            <person name="Meguro A."/>
            <person name="Negishi M."/>
            <person name="Ohta I."/>
            <person name="Ohta T."/>
            <person name="Okamoto M."/>
            <person name="Ono N."/>
            <person name="Saji S."/>
            <person name="Sakaguchi M."/>
            <person name="Sakai K."/>
            <person name="Shibata M."/>
            <person name="Shimokawa T."/>
            <person name="Song J."/>
            <person name="Takazaki Y."/>
            <person name="Terasawa K."/>
            <person name="Tsugane M."/>
            <person name="Tsuji K."/>
            <person name="Ueda S."/>
            <person name="Waki K."/>
            <person name="Yamagata H."/>
            <person name="Yamamoto M."/>
            <person name="Yamamoto S."/>
            <person name="Yamane H."/>
            <person name="Yoshiki S."/>
            <person name="Yoshihara R."/>
            <person name="Yukawa K."/>
            <person name="Zhong H."/>
            <person name="Yano M."/>
            <person name="Yuan Q."/>
            <person name="Ouyang S."/>
            <person name="Liu J."/>
            <person name="Jones K.M."/>
            <person name="Gansberger K."/>
            <person name="Moffat K."/>
            <person name="Hill J."/>
            <person name="Bera J."/>
            <person name="Fadrosh D."/>
            <person name="Jin S."/>
            <person name="Johri S."/>
            <person name="Kim M."/>
            <person name="Overton L."/>
            <person name="Reardon M."/>
            <person name="Tsitrin T."/>
            <person name="Vuong H."/>
            <person name="Weaver B."/>
            <person name="Ciecko A."/>
            <person name="Tallon L."/>
            <person name="Jackson J."/>
            <person name="Pai G."/>
            <person name="Aken S.V."/>
            <person name="Utterback T."/>
            <person name="Reidmuller S."/>
            <person name="Feldblyum T."/>
            <person name="Hsiao J."/>
            <person name="Zismann V."/>
            <person name="Iobst S."/>
            <person name="de Vazeille A.R."/>
            <person name="Buell C.R."/>
            <person name="Ying K."/>
            <person name="Li Y."/>
            <person name="Lu T."/>
            <person name="Huang Y."/>
            <person name="Zhao Q."/>
            <person name="Feng Q."/>
            <person name="Zhang L."/>
            <person name="Zhu J."/>
            <person name="Weng Q."/>
            <person name="Mu J."/>
            <person name="Lu Y."/>
            <person name="Fan D."/>
            <person name="Liu Y."/>
            <person name="Guan J."/>
            <person name="Zhang Y."/>
            <person name="Yu S."/>
            <person name="Liu X."/>
            <person name="Zhang Y."/>
            <person name="Hong G."/>
            <person name="Han B."/>
            <person name="Choisne N."/>
            <person name="Demange N."/>
            <person name="Orjeda G."/>
            <person name="Samain S."/>
            <person name="Cattolico L."/>
            <person name="Pelletier E."/>
            <person name="Couloux A."/>
            <person name="Segurens B."/>
            <person name="Wincker P."/>
            <person name="D'Hont A."/>
            <person name="Scarpelli C."/>
            <person name="Weissenbach J."/>
            <person name="Salanoubat M."/>
            <person name="Quetier F."/>
            <person name="Yu Y."/>
            <person name="Kim H.R."/>
            <person name="Rambo T."/>
            <person name="Currie J."/>
            <person name="Collura K."/>
            <person name="Luo M."/>
            <person name="Yang T."/>
            <person name="Ammiraju J.S.S."/>
            <person name="Engler F."/>
            <person name="Soderlund C."/>
            <person name="Wing R.A."/>
            <person name="Palmer L.E."/>
            <person name="de la Bastide M."/>
            <person name="Spiegel L."/>
            <person name="Nascimento L."/>
            <person name="Zutavern T."/>
            <person name="O'Shaughnessy A."/>
            <person name="Dike S."/>
            <person name="Dedhia N."/>
            <person name="Preston R."/>
            <person name="Balija V."/>
            <person name="McCombie W.R."/>
            <person name="Chow T."/>
            <person name="Chen H."/>
            <person name="Chung M."/>
            <person name="Chen C."/>
            <person name="Shaw J."/>
            <person name="Wu H."/>
            <person name="Hsiao K."/>
            <person name="Chao Y."/>
            <person name="Chu M."/>
            <person name="Cheng C."/>
            <person name="Hour A."/>
            <person name="Lee P."/>
            <person name="Lin S."/>
            <person name="Lin Y."/>
            <person name="Liou J."/>
            <person name="Liu S."/>
            <person name="Hsing Y."/>
            <person name="Raghuvanshi S."/>
            <person name="Mohanty A."/>
            <person name="Bharti A.K."/>
            <person name="Gaur A."/>
            <person name="Gupta V."/>
            <person name="Kumar D."/>
            <person name="Ravi V."/>
            <person name="Vij S."/>
            <person name="Kapur A."/>
            <person name="Khurana P."/>
            <person name="Khurana P."/>
            <person name="Khurana J.P."/>
            <person name="Tyagi A.K."/>
            <person name="Gaikwad K."/>
            <person name="Singh A."/>
            <person name="Dalal V."/>
            <person name="Srivastava S."/>
            <person name="Dixit A."/>
            <person name="Pal A.K."/>
            <person name="Ghazi I.A."/>
            <person name="Yadav M."/>
            <person name="Pandit A."/>
            <person name="Bhargava A."/>
            <person name="Sureshbabu K."/>
            <person name="Batra K."/>
            <person name="Sharma T.R."/>
            <person name="Mohapatra T."/>
            <person name="Singh N.K."/>
            <person name="Messing J."/>
            <person name="Nelson A.B."/>
            <person name="Fuks G."/>
            <person name="Kavchok S."/>
            <person name="Keizer G."/>
            <person name="Linton E."/>
            <person name="Llaca V."/>
            <person name="Song R."/>
            <person name="Tanyolac B."/>
            <person name="Young S."/>
            <person name="Ho-Il K."/>
            <person name="Hahn J.H."/>
            <person name="Sangsakoo G."/>
            <person name="Vanavichit A."/>
            <person name="de Mattos Luiz.A.T."/>
            <person name="Zimmer P.D."/>
            <person name="Malone G."/>
            <person name="Dellagostin O."/>
            <person name="de Oliveira A.C."/>
            <person name="Bevan M."/>
            <person name="Bancroft I."/>
            <person name="Minx P."/>
            <person name="Cordum H."/>
            <person name="Wilson R."/>
            <person name="Cheng Z."/>
            <person name="Jin W."/>
            <person name="Jiang J."/>
            <person name="Leong S.A."/>
            <person name="Iwama H."/>
            <person name="Gojobori T."/>
            <person name="Itoh T."/>
            <person name="Niimura Y."/>
            <person name="Fujii Y."/>
            <person name="Habara T."/>
            <person name="Sakai H."/>
            <person name="Sato Y."/>
            <person name="Wilson G."/>
            <person name="Kumar K."/>
            <person name="McCouch S."/>
            <person name="Juretic N."/>
            <person name="Hoen D."/>
            <person name="Wright S."/>
            <person name="Bruskiewich R."/>
            <person name="Bureau T."/>
            <person name="Miyao A."/>
            <person name="Hirochika H."/>
            <person name="Nishikawa T."/>
            <person name="Kadowaki K."/>
            <person name="Sugiura M."/>
            <person name="Burr B."/>
            <person name="Sasaki T."/>
        </authorList>
    </citation>
    <scope>NUCLEOTIDE SEQUENCE [LARGE SCALE GENOMIC DNA]</scope>
    <source>
        <strain evidence="3">cv. Nipponbare</strain>
    </source>
</reference>
<dbReference type="Proteomes" id="UP000000763">
    <property type="component" value="Chromosome 1"/>
</dbReference>
<reference evidence="3" key="3">
    <citation type="journal article" date="2008" name="Nucleic Acids Res.">
        <title>The rice annotation project database (RAP-DB): 2008 update.</title>
        <authorList>
            <consortium name="The rice annotation project (RAP)"/>
        </authorList>
    </citation>
    <scope>GENOME REANNOTATION</scope>
    <source>
        <strain evidence="3">cv. Nipponbare</strain>
    </source>
</reference>
<organism evidence="2">
    <name type="scientific">Oryza sativa subsp. japonica</name>
    <name type="common">Rice</name>
    <dbReference type="NCBI Taxonomy" id="39947"/>
    <lineage>
        <taxon>Eukaryota</taxon>
        <taxon>Viridiplantae</taxon>
        <taxon>Streptophyta</taxon>
        <taxon>Embryophyta</taxon>
        <taxon>Tracheophyta</taxon>
        <taxon>Spermatophyta</taxon>
        <taxon>Magnoliopsida</taxon>
        <taxon>Liliopsida</taxon>
        <taxon>Poales</taxon>
        <taxon>Poaceae</taxon>
        <taxon>BOP clade</taxon>
        <taxon>Oryzoideae</taxon>
        <taxon>Oryzeae</taxon>
        <taxon>Oryzinae</taxon>
        <taxon>Oryza</taxon>
        <taxon>Oryza sativa</taxon>
    </lineage>
</organism>
<dbReference type="Proteomes" id="UP000817658">
    <property type="component" value="Chromosome 1"/>
</dbReference>
<evidence type="ECO:0000313" key="1">
    <source>
        <dbReference type="EMBL" id="BAB18314.1"/>
    </source>
</evidence>
<evidence type="ECO:0000313" key="3">
    <source>
        <dbReference type="Proteomes" id="UP000000763"/>
    </source>
</evidence>
<name>Q9FTL6_ORYSJ</name>
<evidence type="ECO:0000313" key="2">
    <source>
        <dbReference type="EMBL" id="BAB40074.1"/>
    </source>
</evidence>
<sequence length="179" mass="20199">MWGAAVRMREKSWGARRCGAHPNLTRKPSESQSALRPASRWYGTACYVTVRYLTRSPYGRGVFDRSSSPRAAGPRVVRERRQKSTGSGLIVFWRYLHGRLRASYVAGAAGEVYASAGAAGRAGGAGRERGFQRYVKRKLCTRIVKQRGEVFRHAHWISVNHYVHYARIPHKKYDLAFSG</sequence>
<accession>Q9FTL6</accession>
<accession>Q7F6X4</accession>